<keyword evidence="2" id="KW-1185">Reference proteome</keyword>
<dbReference type="EMBL" id="BQNB010016621">
    <property type="protein sequence ID" value="GJT53820.1"/>
    <property type="molecule type" value="Genomic_DNA"/>
</dbReference>
<evidence type="ECO:0000313" key="2">
    <source>
        <dbReference type="Proteomes" id="UP001151760"/>
    </source>
</evidence>
<dbReference type="Proteomes" id="UP001151760">
    <property type="component" value="Unassembled WGS sequence"/>
</dbReference>
<accession>A0ABQ5ET58</accession>
<reference evidence="1" key="1">
    <citation type="journal article" date="2022" name="Int. J. Mol. Sci.">
        <title>Draft Genome of Tanacetum Coccineum: Genomic Comparison of Closely Related Tanacetum-Family Plants.</title>
        <authorList>
            <person name="Yamashiro T."/>
            <person name="Shiraishi A."/>
            <person name="Nakayama K."/>
            <person name="Satake H."/>
        </authorList>
    </citation>
    <scope>NUCLEOTIDE SEQUENCE</scope>
</reference>
<evidence type="ECO:0000313" key="1">
    <source>
        <dbReference type="EMBL" id="GJT53820.1"/>
    </source>
</evidence>
<gene>
    <name evidence="1" type="ORF">Tco_0988874</name>
</gene>
<protein>
    <recommendedName>
        <fullName evidence="3">Xylulose kinase-1</fullName>
    </recommendedName>
</protein>
<proteinExistence type="predicted"/>
<evidence type="ECO:0008006" key="3">
    <source>
        <dbReference type="Google" id="ProtNLM"/>
    </source>
</evidence>
<organism evidence="1 2">
    <name type="scientific">Tanacetum coccineum</name>
    <dbReference type="NCBI Taxonomy" id="301880"/>
    <lineage>
        <taxon>Eukaryota</taxon>
        <taxon>Viridiplantae</taxon>
        <taxon>Streptophyta</taxon>
        <taxon>Embryophyta</taxon>
        <taxon>Tracheophyta</taxon>
        <taxon>Spermatophyta</taxon>
        <taxon>Magnoliopsida</taxon>
        <taxon>eudicotyledons</taxon>
        <taxon>Gunneridae</taxon>
        <taxon>Pentapetalae</taxon>
        <taxon>asterids</taxon>
        <taxon>campanulids</taxon>
        <taxon>Asterales</taxon>
        <taxon>Asteraceae</taxon>
        <taxon>Asteroideae</taxon>
        <taxon>Anthemideae</taxon>
        <taxon>Anthemidinae</taxon>
        <taxon>Tanacetum</taxon>
    </lineage>
</organism>
<sequence>MAALKFASSHNMVAFLDKPTESDGFEQIVDFLNAHPIKYALTVNPTIYTACIEQFWATAKVKTVNGEVQIQALVDKKKVIITETSVRSDLQLEDAEGTECLPNATIFKQLTLMGYENITQKLTFYKAFFSPQWKFLIHTILQCLSDKTTAWNVFSSTIASAVICLATNQKFNFSKYIFDKMGKNLDGGVKFLMYPRFVQVFLDKQVEGMSKHKEIYVTPSHTKKVFANMKRQRKDFFEPVTDDTKNVASVPTHSNNPLLSGEDRLKLNELMELCTSLSQRVLDLEKIKTSQAGEITELKERVKRLEKKGGSRTYKVGRSARVVSSKDEGLGDQEDASKHGRKIYEIDQDAEVTLVDETQGRYGDNLMFDTGVLDNEQDMAEKVVDMAEKVINTADPVTTFGEVVTTANVVVSTAEVTIDSTTTTTVDELTLTQTLKEIKAAKPKARWAKDKGKAKMVEPEKPLKKKDQIMFDNEVAQKLQA</sequence>
<reference evidence="1" key="2">
    <citation type="submission" date="2022-01" db="EMBL/GenBank/DDBJ databases">
        <authorList>
            <person name="Yamashiro T."/>
            <person name="Shiraishi A."/>
            <person name="Satake H."/>
            <person name="Nakayama K."/>
        </authorList>
    </citation>
    <scope>NUCLEOTIDE SEQUENCE</scope>
</reference>
<name>A0ABQ5ET58_9ASTR</name>
<comment type="caution">
    <text evidence="1">The sequence shown here is derived from an EMBL/GenBank/DDBJ whole genome shotgun (WGS) entry which is preliminary data.</text>
</comment>